<keyword evidence="5" id="KW-0804">Transcription</keyword>
<evidence type="ECO:0000256" key="6">
    <source>
        <dbReference type="ARBA" id="ARBA00023172"/>
    </source>
</evidence>
<dbReference type="PANTHER" id="PTHR30349:SF62">
    <property type="entry name" value="TYPE 1 FIMBRIAE REGULATORY PROTEIN FIMB-RELATED"/>
    <property type="match status" value="1"/>
</dbReference>
<evidence type="ECO:0000256" key="5">
    <source>
        <dbReference type="ARBA" id="ARBA00023163"/>
    </source>
</evidence>
<evidence type="ECO:0000259" key="7">
    <source>
        <dbReference type="PROSITE" id="PS51898"/>
    </source>
</evidence>
<keyword evidence="6" id="KW-0233">DNA recombination</keyword>
<keyword evidence="3" id="KW-0229">DNA integration</keyword>
<dbReference type="EMBL" id="JAESVB010000036">
    <property type="protein sequence ID" value="MCB8878443.1"/>
    <property type="molecule type" value="Genomic_DNA"/>
</dbReference>
<dbReference type="GO" id="GO:0003677">
    <property type="term" value="F:DNA binding"/>
    <property type="evidence" value="ECO:0007669"/>
    <property type="project" value="InterPro"/>
</dbReference>
<dbReference type="InterPro" id="IPR013762">
    <property type="entry name" value="Integrase-like_cat_sf"/>
</dbReference>
<evidence type="ECO:0000313" key="8">
    <source>
        <dbReference type="EMBL" id="MCB8878443.1"/>
    </source>
</evidence>
<dbReference type="AlphaFoldDB" id="A0A963YWJ0"/>
<evidence type="ECO:0000256" key="3">
    <source>
        <dbReference type="ARBA" id="ARBA00022908"/>
    </source>
</evidence>
<reference evidence="8" key="1">
    <citation type="journal article" date="2021" name="Microorganisms">
        <title>Acidisoma silvae sp. nov. and Acidisomacellulosilytica sp. nov., Two Acidophilic Bacteria Isolated from Decaying Wood, Hydrolyzing Cellulose and Producing Poly-3-hydroxybutyrate.</title>
        <authorList>
            <person name="Mieszkin S."/>
            <person name="Pouder E."/>
            <person name="Uroz S."/>
            <person name="Simon-Colin C."/>
            <person name="Alain K."/>
        </authorList>
    </citation>
    <scope>NUCLEOTIDE SEQUENCE</scope>
    <source>
        <strain evidence="8">HW T2.11</strain>
    </source>
</reference>
<dbReference type="Proteomes" id="UP000708298">
    <property type="component" value="Unassembled WGS sequence"/>
</dbReference>
<evidence type="ECO:0000313" key="9">
    <source>
        <dbReference type="Proteomes" id="UP000708298"/>
    </source>
</evidence>
<sequence length="192" mass="21671">MRKVGSENVSPHVSERDYLRPEEANAVIAAAGQIGRQRLRDQVLLRLIYRHGLRATEARYVKWTDIDLDGSKTFHIHRLKGSNDSTHTFDRDEVNGLRKLRDASESPFVFVSERGGPISPDAIARIVKAAGIKAAIGFHVHPHMLRHSAGYMLANEGHDTRLIQDFLGHKNIQHTVRYTKLSAKRLAAVRVR</sequence>
<feature type="domain" description="Tyr recombinase" evidence="7">
    <location>
        <begin position="14"/>
        <end position="191"/>
    </location>
</feature>
<gene>
    <name evidence="8" type="ORF">ASILVAE211_24925</name>
</gene>
<proteinExistence type="inferred from homology"/>
<evidence type="ECO:0000256" key="2">
    <source>
        <dbReference type="ARBA" id="ARBA00022558"/>
    </source>
</evidence>
<comment type="caution">
    <text evidence="8">The sequence shown here is derived from an EMBL/GenBank/DDBJ whole genome shotgun (WGS) entry which is preliminary data.</text>
</comment>
<dbReference type="Gene3D" id="1.10.443.10">
    <property type="entry name" value="Intergrase catalytic core"/>
    <property type="match status" value="1"/>
</dbReference>
<dbReference type="InterPro" id="IPR011010">
    <property type="entry name" value="DNA_brk_join_enz"/>
</dbReference>
<dbReference type="InterPro" id="IPR002104">
    <property type="entry name" value="Integrase_catalytic"/>
</dbReference>
<dbReference type="PROSITE" id="PS51898">
    <property type="entry name" value="TYR_RECOMBINASE"/>
    <property type="match status" value="1"/>
</dbReference>
<keyword evidence="2" id="KW-1029">Fimbrium biogenesis</keyword>
<dbReference type="GO" id="GO:0015074">
    <property type="term" value="P:DNA integration"/>
    <property type="evidence" value="ECO:0007669"/>
    <property type="project" value="UniProtKB-KW"/>
</dbReference>
<organism evidence="8 9">
    <name type="scientific">Acidisoma silvae</name>
    <dbReference type="NCBI Taxonomy" id="2802396"/>
    <lineage>
        <taxon>Bacteria</taxon>
        <taxon>Pseudomonadati</taxon>
        <taxon>Pseudomonadota</taxon>
        <taxon>Alphaproteobacteria</taxon>
        <taxon>Acetobacterales</taxon>
        <taxon>Acidocellaceae</taxon>
        <taxon>Acidisoma</taxon>
    </lineage>
</organism>
<protein>
    <submittedName>
        <fullName evidence="8">Tyrosine-type recombinase/integrase</fullName>
    </submittedName>
</protein>
<dbReference type="Pfam" id="PF00589">
    <property type="entry name" value="Phage_integrase"/>
    <property type="match status" value="1"/>
</dbReference>
<dbReference type="GO" id="GO:0006310">
    <property type="term" value="P:DNA recombination"/>
    <property type="evidence" value="ECO:0007669"/>
    <property type="project" value="UniProtKB-KW"/>
</dbReference>
<dbReference type="SUPFAM" id="SSF56349">
    <property type="entry name" value="DNA breaking-rejoining enzymes"/>
    <property type="match status" value="1"/>
</dbReference>
<accession>A0A963YWJ0</accession>
<name>A0A963YWJ0_9PROT</name>
<evidence type="ECO:0000256" key="1">
    <source>
        <dbReference type="ARBA" id="ARBA00008857"/>
    </source>
</evidence>
<evidence type="ECO:0000256" key="4">
    <source>
        <dbReference type="ARBA" id="ARBA00023015"/>
    </source>
</evidence>
<keyword evidence="4" id="KW-0805">Transcription regulation</keyword>
<dbReference type="RefSeq" id="WP_227324086.1">
    <property type="nucleotide sequence ID" value="NZ_JAESVB010000036.1"/>
</dbReference>
<reference evidence="8" key="2">
    <citation type="submission" date="2021-01" db="EMBL/GenBank/DDBJ databases">
        <authorList>
            <person name="Mieszkin S."/>
            <person name="Pouder E."/>
            <person name="Alain K."/>
        </authorList>
    </citation>
    <scope>NUCLEOTIDE SEQUENCE</scope>
    <source>
        <strain evidence="8">HW T2.11</strain>
    </source>
</reference>
<comment type="similarity">
    <text evidence="1">Belongs to the 'phage' integrase family.</text>
</comment>
<keyword evidence="9" id="KW-1185">Reference proteome</keyword>
<dbReference type="PANTHER" id="PTHR30349">
    <property type="entry name" value="PHAGE INTEGRASE-RELATED"/>
    <property type="match status" value="1"/>
</dbReference>
<dbReference type="InterPro" id="IPR050090">
    <property type="entry name" value="Tyrosine_recombinase_XerCD"/>
</dbReference>